<evidence type="ECO:0000256" key="1">
    <source>
        <dbReference type="SAM" id="Phobius"/>
    </source>
</evidence>
<dbReference type="AlphaFoldDB" id="A0A2C5Z1C3"/>
<dbReference type="STRING" id="2004952.A0A2C5Z1C3"/>
<accession>A0A2C5Z1C3</accession>
<reference evidence="2 3" key="1">
    <citation type="submission" date="2017-06" db="EMBL/GenBank/DDBJ databases">
        <title>Ant-infecting Ophiocordyceps genomes reveal a high diversity of potential behavioral manipulation genes and a possible major role for enterotoxins.</title>
        <authorList>
            <person name="De Bekker C."/>
            <person name="Evans H.C."/>
            <person name="Brachmann A."/>
            <person name="Hughes D.P."/>
        </authorList>
    </citation>
    <scope>NUCLEOTIDE SEQUENCE [LARGE SCALE GENOMIC DNA]</scope>
    <source>
        <strain evidence="2 3">Map16</strain>
    </source>
</reference>
<evidence type="ECO:0000313" key="3">
    <source>
        <dbReference type="Proteomes" id="UP000226431"/>
    </source>
</evidence>
<protein>
    <submittedName>
        <fullName evidence="2">Uncharacterized protein</fullName>
    </submittedName>
</protein>
<dbReference type="Proteomes" id="UP000226431">
    <property type="component" value="Unassembled WGS sequence"/>
</dbReference>
<name>A0A2C5Z1C3_9HYPO</name>
<organism evidence="2 3">
    <name type="scientific">Ophiocordyceps camponoti-rufipedis</name>
    <dbReference type="NCBI Taxonomy" id="2004952"/>
    <lineage>
        <taxon>Eukaryota</taxon>
        <taxon>Fungi</taxon>
        <taxon>Dikarya</taxon>
        <taxon>Ascomycota</taxon>
        <taxon>Pezizomycotina</taxon>
        <taxon>Sordariomycetes</taxon>
        <taxon>Hypocreomycetidae</taxon>
        <taxon>Hypocreales</taxon>
        <taxon>Ophiocordycipitaceae</taxon>
        <taxon>Ophiocordyceps</taxon>
    </lineage>
</organism>
<gene>
    <name evidence="2" type="ORF">CDD80_2229</name>
</gene>
<dbReference type="OrthoDB" id="2688021at2759"/>
<keyword evidence="1" id="KW-0812">Transmembrane</keyword>
<keyword evidence="3" id="KW-1185">Reference proteome</keyword>
<proteinExistence type="predicted"/>
<sequence length="443" mass="48653">MSTLGQEFLTLGVNVILTLSIDGMMFVHSVSLRWALYHEERLEYNTNIRLLTSSRKSGPNQWYSNAATLFFLVLSYGSSSVLLLLIGDTHSPFFADKEGHPAQPALNAIALIGLGIALAGQALIAVWCLISSSHLIPTWSSNPLNTTLAAMQIGNLSHRPGRSMVSVHQRRQHSILGSYPLKGQGTMIRTQRTVCCILVFLWFLAAAAMAWLVSIMIIARERSGVKCWRPALKWSITSNCSWNWTSFPGGPALFTSPHTYGQQIVINLVFTTAVQGLQTIGLHCVELIVNMSRDESSWRSAYCETRRGAKGLQLSASPFRAAISSWENAVLLVAKAALHWAASQAMASYGYPLLNGDIVATVVVFVYPRIALYALLAFLLAVFATYLALRRPSGCQPATMGHLQTIADLVDDWETDEDGHCRPVESSRADVEAMSDYLSITDE</sequence>
<feature type="transmembrane region" description="Helical" evidence="1">
    <location>
        <begin position="106"/>
        <end position="130"/>
    </location>
</feature>
<keyword evidence="1" id="KW-1133">Transmembrane helix</keyword>
<feature type="transmembrane region" description="Helical" evidence="1">
    <location>
        <begin position="370"/>
        <end position="389"/>
    </location>
</feature>
<dbReference type="EMBL" id="NJES01000206">
    <property type="protein sequence ID" value="PHH75615.1"/>
    <property type="molecule type" value="Genomic_DNA"/>
</dbReference>
<feature type="transmembrane region" description="Helical" evidence="1">
    <location>
        <begin position="194"/>
        <end position="219"/>
    </location>
</feature>
<feature type="transmembrane region" description="Helical" evidence="1">
    <location>
        <begin position="62"/>
        <end position="86"/>
    </location>
</feature>
<comment type="caution">
    <text evidence="2">The sequence shown here is derived from an EMBL/GenBank/DDBJ whole genome shotgun (WGS) entry which is preliminary data.</text>
</comment>
<keyword evidence="1" id="KW-0472">Membrane</keyword>
<evidence type="ECO:0000313" key="2">
    <source>
        <dbReference type="EMBL" id="PHH75615.1"/>
    </source>
</evidence>
<feature type="transmembrane region" description="Helical" evidence="1">
    <location>
        <begin position="12"/>
        <end position="36"/>
    </location>
</feature>